<evidence type="ECO:0000256" key="3">
    <source>
        <dbReference type="ARBA" id="ARBA00022692"/>
    </source>
</evidence>
<dbReference type="Proteomes" id="UP001153737">
    <property type="component" value="Chromosome 1"/>
</dbReference>
<evidence type="ECO:0000256" key="6">
    <source>
        <dbReference type="ARBA" id="ARBA00023136"/>
    </source>
</evidence>
<dbReference type="AlphaFoldDB" id="A0A9N9X1T9"/>
<evidence type="ECO:0000256" key="4">
    <source>
        <dbReference type="ARBA" id="ARBA00022729"/>
    </source>
</evidence>
<keyword evidence="2" id="KW-0336">GPI-anchor</keyword>
<evidence type="ECO:0000256" key="9">
    <source>
        <dbReference type="SAM" id="SignalP"/>
    </source>
</evidence>
<evidence type="ECO:0000256" key="1">
    <source>
        <dbReference type="ARBA" id="ARBA00004589"/>
    </source>
</evidence>
<dbReference type="Pfam" id="PF17064">
    <property type="entry name" value="QVR"/>
    <property type="match status" value="1"/>
</dbReference>
<dbReference type="InterPro" id="IPR031424">
    <property type="entry name" value="QVR-like"/>
</dbReference>
<dbReference type="GO" id="GO:0098552">
    <property type="term" value="C:side of membrane"/>
    <property type="evidence" value="ECO:0007669"/>
    <property type="project" value="UniProtKB-KW"/>
</dbReference>
<accession>A0A9N9X1T9</accession>
<evidence type="ECO:0008006" key="12">
    <source>
        <dbReference type="Google" id="ProtNLM"/>
    </source>
</evidence>
<name>A0A9N9X1T9_PHACE</name>
<dbReference type="InterPro" id="IPR050975">
    <property type="entry name" value="Sleep_regulator"/>
</dbReference>
<evidence type="ECO:0000256" key="8">
    <source>
        <dbReference type="ARBA" id="ARBA00023288"/>
    </source>
</evidence>
<gene>
    <name evidence="10" type="ORF">PHAECO_LOCUS140</name>
</gene>
<evidence type="ECO:0000313" key="11">
    <source>
        <dbReference type="Proteomes" id="UP001153737"/>
    </source>
</evidence>
<keyword evidence="4 9" id="KW-0732">Signal</keyword>
<dbReference type="OrthoDB" id="6582325at2759"/>
<keyword evidence="5" id="KW-1133">Transmembrane helix</keyword>
<dbReference type="PANTHER" id="PTHR33562">
    <property type="entry name" value="ATILLA, ISOFORM B-RELATED-RELATED"/>
    <property type="match status" value="1"/>
</dbReference>
<proteinExistence type="predicted"/>
<keyword evidence="6" id="KW-0472">Membrane</keyword>
<dbReference type="PANTHER" id="PTHR33562:SF29">
    <property type="entry name" value="PROTEIN SLEEPLESS"/>
    <property type="match status" value="1"/>
</dbReference>
<reference evidence="10" key="1">
    <citation type="submission" date="2022-01" db="EMBL/GenBank/DDBJ databases">
        <authorList>
            <person name="King R."/>
        </authorList>
    </citation>
    <scope>NUCLEOTIDE SEQUENCE</scope>
</reference>
<evidence type="ECO:0000256" key="5">
    <source>
        <dbReference type="ARBA" id="ARBA00022989"/>
    </source>
</evidence>
<dbReference type="GO" id="GO:0032222">
    <property type="term" value="P:regulation of synaptic transmission, cholinergic"/>
    <property type="evidence" value="ECO:0007669"/>
    <property type="project" value="InterPro"/>
</dbReference>
<evidence type="ECO:0000256" key="2">
    <source>
        <dbReference type="ARBA" id="ARBA00022622"/>
    </source>
</evidence>
<reference evidence="10" key="2">
    <citation type="submission" date="2022-10" db="EMBL/GenBank/DDBJ databases">
        <authorList>
            <consortium name="ENA_rothamsted_submissions"/>
            <consortium name="culmorum"/>
            <person name="King R."/>
        </authorList>
    </citation>
    <scope>NUCLEOTIDE SEQUENCE</scope>
</reference>
<keyword evidence="7" id="KW-0325">Glycoprotein</keyword>
<comment type="subcellular location">
    <subcellularLocation>
        <location evidence="1">Membrane</location>
        <topology evidence="1">Lipid-anchor</topology>
        <topology evidence="1">GPI-anchor</topology>
    </subcellularLocation>
</comment>
<keyword evidence="3" id="KW-0812">Transmembrane</keyword>
<dbReference type="GO" id="GO:0030431">
    <property type="term" value="P:sleep"/>
    <property type="evidence" value="ECO:0007669"/>
    <property type="project" value="InterPro"/>
</dbReference>
<dbReference type="EMBL" id="OU896707">
    <property type="protein sequence ID" value="CAG9812517.1"/>
    <property type="molecule type" value="Genomic_DNA"/>
</dbReference>
<feature type="chain" id="PRO_5040502858" description="Protein sleepless" evidence="9">
    <location>
        <begin position="23"/>
        <end position="169"/>
    </location>
</feature>
<feature type="signal peptide" evidence="9">
    <location>
        <begin position="1"/>
        <end position="22"/>
    </location>
</feature>
<protein>
    <recommendedName>
        <fullName evidence="12">Protein sleepless</fullName>
    </recommendedName>
</protein>
<keyword evidence="8" id="KW-0449">Lipoprotein</keyword>
<organism evidence="10 11">
    <name type="scientific">Phaedon cochleariae</name>
    <name type="common">Mustard beetle</name>
    <dbReference type="NCBI Taxonomy" id="80249"/>
    <lineage>
        <taxon>Eukaryota</taxon>
        <taxon>Metazoa</taxon>
        <taxon>Ecdysozoa</taxon>
        <taxon>Arthropoda</taxon>
        <taxon>Hexapoda</taxon>
        <taxon>Insecta</taxon>
        <taxon>Pterygota</taxon>
        <taxon>Neoptera</taxon>
        <taxon>Endopterygota</taxon>
        <taxon>Coleoptera</taxon>
        <taxon>Polyphaga</taxon>
        <taxon>Cucujiformia</taxon>
        <taxon>Chrysomeloidea</taxon>
        <taxon>Chrysomelidae</taxon>
        <taxon>Chrysomelinae</taxon>
        <taxon>Chrysomelini</taxon>
        <taxon>Phaedon</taxon>
    </lineage>
</organism>
<sequence>MWLTVFGSVLVLTVVGVQNAHGVQCYSCFSSSNHDDCAIPDQHEISLVKCDMKELKQTQEFASHIDTSYNKLFEVDSIESQPGRMGLACLKMITKHGNKHYVLRGCQLAEKGNLDICRKVQETNNEIVKTVHCSKCTTEGCNTSPKYESNTIITLLFAVCSKILHKTLL</sequence>
<evidence type="ECO:0000256" key="7">
    <source>
        <dbReference type="ARBA" id="ARBA00023180"/>
    </source>
</evidence>
<evidence type="ECO:0000313" key="10">
    <source>
        <dbReference type="EMBL" id="CAG9812517.1"/>
    </source>
</evidence>
<keyword evidence="11" id="KW-1185">Reference proteome</keyword>